<evidence type="ECO:0000313" key="12">
    <source>
        <dbReference type="Proteomes" id="UP000054350"/>
    </source>
</evidence>
<dbReference type="InterPro" id="IPR007265">
    <property type="entry name" value="COG_su3"/>
</dbReference>
<dbReference type="eggNOG" id="KOG2604">
    <property type="taxonomic scope" value="Eukaryota"/>
</dbReference>
<dbReference type="Proteomes" id="UP000054350">
    <property type="component" value="Unassembled WGS sequence"/>
</dbReference>
<reference evidence="11 12" key="1">
    <citation type="submission" date="2009-11" db="EMBL/GenBank/DDBJ databases">
        <title>Annotation of Allomyces macrogynus ATCC 38327.</title>
        <authorList>
            <consortium name="The Broad Institute Genome Sequencing Platform"/>
            <person name="Russ C."/>
            <person name="Cuomo C."/>
            <person name="Burger G."/>
            <person name="Gray M.W."/>
            <person name="Holland P.W.H."/>
            <person name="King N."/>
            <person name="Lang F.B.F."/>
            <person name="Roger A.J."/>
            <person name="Ruiz-Trillo I."/>
            <person name="Young S.K."/>
            <person name="Zeng Q."/>
            <person name="Gargeya S."/>
            <person name="Fitzgerald M."/>
            <person name="Haas B."/>
            <person name="Abouelleil A."/>
            <person name="Alvarado L."/>
            <person name="Arachchi H.M."/>
            <person name="Berlin A."/>
            <person name="Chapman S.B."/>
            <person name="Gearin G."/>
            <person name="Goldberg J."/>
            <person name="Griggs A."/>
            <person name="Gujja S."/>
            <person name="Hansen M."/>
            <person name="Heiman D."/>
            <person name="Howarth C."/>
            <person name="Larimer J."/>
            <person name="Lui A."/>
            <person name="MacDonald P.J.P."/>
            <person name="McCowen C."/>
            <person name="Montmayeur A."/>
            <person name="Murphy C."/>
            <person name="Neiman D."/>
            <person name="Pearson M."/>
            <person name="Priest M."/>
            <person name="Roberts A."/>
            <person name="Saif S."/>
            <person name="Shea T."/>
            <person name="Sisk P."/>
            <person name="Stolte C."/>
            <person name="Sykes S."/>
            <person name="Wortman J."/>
            <person name="Nusbaum C."/>
            <person name="Birren B."/>
        </authorList>
    </citation>
    <scope>NUCLEOTIDE SEQUENCE [LARGE SCALE GENOMIC DNA]</scope>
    <source>
        <strain evidence="11 12">ATCC 38327</strain>
    </source>
</reference>
<organism evidence="11 12">
    <name type="scientific">Allomyces macrogynus (strain ATCC 38327)</name>
    <name type="common">Allomyces javanicus var. macrogynus</name>
    <dbReference type="NCBI Taxonomy" id="578462"/>
    <lineage>
        <taxon>Eukaryota</taxon>
        <taxon>Fungi</taxon>
        <taxon>Fungi incertae sedis</taxon>
        <taxon>Blastocladiomycota</taxon>
        <taxon>Blastocladiomycetes</taxon>
        <taxon>Blastocladiales</taxon>
        <taxon>Blastocladiaceae</taxon>
        <taxon>Allomyces</taxon>
    </lineage>
</organism>
<dbReference type="InterPro" id="IPR048685">
    <property type="entry name" value="COG3_C"/>
</dbReference>
<dbReference type="GO" id="GO:0005801">
    <property type="term" value="C:cis-Golgi network"/>
    <property type="evidence" value="ECO:0007669"/>
    <property type="project" value="InterPro"/>
</dbReference>
<sequence length="762" mass="80731">MAASNVTQADWDRLYPLPDVQVEAFVQLQESAFNVHEILGLSLEAQSGGEAAQQDTDNVNRSVWTVDELRASLTDLAAAKVGPVQLPADDTFIRHLTALQSNVIACHELESKLDAAASLVGSLRTHHAHLVDRSAPVRQAADRLVREKQAAATVAREIESHLAKFAFLDEFSTYVATATPTDAQFAAMLDRADDCMQFLVAHPHFTDAALYHERFLQCMRTALHAARNWIVAQIEAAAPAARDDAHAAAAAGVSDVESPVVAEVLLSDASVALLTAAHTAPGASLVRDTCVAVAPALRAIEARCRHYPEFDTVRRDCVQAHVDARAAVGEVVVAALIEQLDAAARAGVNVVTVLSVALSSLFAMIEEEQGLASILLSPSYQTEIHPLVITLVTPLAAFFKPVLAGEHDLASLADLCRLLLKPRGDDEFVDTPASLAPLAALLRDVQLQITQAAHVQLHQALARARDFDADVSSVVASLTSILDAVHGVIPHKTFKYLVHEVVPAAVARIAVAVPSARVRAPSTDAARGGGLTIDTALARGEDAPPQANAFEASLFQVGLLVELRAHLRAWPEVANLKPALSDVSTGSTTAGLLGSLWSLGRGAEMDDDPSDLAVVEAEVDRVATAFVADRAHACTARLKAWLIKASAAPGAATGAAGDDGSRGPTPVAGEWTSQDATLALYQQWHDAVDADLRATVRAAAQYVADTSVRNSQLLDPVREAVAQIYGMFRSQVMALFGASGAGPLAAVMMTTEECALWLRDAR</sequence>
<evidence type="ECO:0000256" key="6">
    <source>
        <dbReference type="ARBA" id="ARBA00023034"/>
    </source>
</evidence>
<evidence type="ECO:0000256" key="4">
    <source>
        <dbReference type="ARBA" id="ARBA00022448"/>
    </source>
</evidence>
<dbReference type="Pfam" id="PF20671">
    <property type="entry name" value="COG3_C"/>
    <property type="match status" value="1"/>
</dbReference>
<evidence type="ECO:0000256" key="7">
    <source>
        <dbReference type="ARBA" id="ARBA00023136"/>
    </source>
</evidence>
<comment type="similarity">
    <text evidence="2">Belongs to the COG3 family.</text>
</comment>
<proteinExistence type="inferred from homology"/>
<dbReference type="GO" id="GO:0000139">
    <property type="term" value="C:Golgi membrane"/>
    <property type="evidence" value="ECO:0007669"/>
    <property type="project" value="UniProtKB-SubCell"/>
</dbReference>
<evidence type="ECO:0000256" key="3">
    <source>
        <dbReference type="ARBA" id="ARBA00020976"/>
    </source>
</evidence>
<protein>
    <recommendedName>
        <fullName evidence="3">Conserved oligomeric Golgi complex subunit 3</fullName>
    </recommendedName>
    <alternativeName>
        <fullName evidence="8">Component of oligomeric Golgi complex 3</fullName>
    </alternativeName>
</protein>
<accession>A0A0L0SM12</accession>
<dbReference type="PANTHER" id="PTHR13302:SF8">
    <property type="entry name" value="CONSERVED OLIGOMERIC GOLGI COMPLEX SUBUNIT 3"/>
    <property type="match status" value="1"/>
</dbReference>
<dbReference type="GO" id="GO:0017119">
    <property type="term" value="C:Golgi transport complex"/>
    <property type="evidence" value="ECO:0007669"/>
    <property type="project" value="TreeGrafter"/>
</dbReference>
<dbReference type="OrthoDB" id="296793at2759"/>
<evidence type="ECO:0000313" key="11">
    <source>
        <dbReference type="EMBL" id="KNE63444.1"/>
    </source>
</evidence>
<evidence type="ECO:0000256" key="2">
    <source>
        <dbReference type="ARBA" id="ARBA00009936"/>
    </source>
</evidence>
<gene>
    <name evidence="11" type="ORF">AMAG_08570</name>
</gene>
<evidence type="ECO:0000259" key="9">
    <source>
        <dbReference type="Pfam" id="PF04136"/>
    </source>
</evidence>
<dbReference type="GO" id="GO:0006886">
    <property type="term" value="P:intracellular protein transport"/>
    <property type="evidence" value="ECO:0007669"/>
    <property type="project" value="InterPro"/>
</dbReference>
<feature type="domain" description="Conserved oligomeric Golgi complex subunit 3 C-terminal" evidence="10">
    <location>
        <begin position="293"/>
        <end position="462"/>
    </location>
</feature>
<dbReference type="PANTHER" id="PTHR13302">
    <property type="entry name" value="CONSERVED OLIGOMERIC GOLGI COMPLEX COMPONENT 3"/>
    <property type="match status" value="1"/>
</dbReference>
<dbReference type="STRING" id="578462.A0A0L0SM12"/>
<dbReference type="InterPro" id="IPR048320">
    <property type="entry name" value="COG3_N"/>
</dbReference>
<keyword evidence="7" id="KW-0472">Membrane</keyword>
<comment type="subcellular location">
    <subcellularLocation>
        <location evidence="1">Golgi apparatus membrane</location>
        <topology evidence="1">Peripheral membrane protein</topology>
    </subcellularLocation>
</comment>
<keyword evidence="4" id="KW-0813">Transport</keyword>
<dbReference type="EMBL" id="GG745342">
    <property type="protein sequence ID" value="KNE63444.1"/>
    <property type="molecule type" value="Genomic_DNA"/>
</dbReference>
<evidence type="ECO:0000259" key="10">
    <source>
        <dbReference type="Pfam" id="PF20671"/>
    </source>
</evidence>
<reference evidence="12" key="2">
    <citation type="submission" date="2009-11" db="EMBL/GenBank/DDBJ databases">
        <title>The Genome Sequence of Allomyces macrogynus strain ATCC 38327.</title>
        <authorList>
            <consortium name="The Broad Institute Genome Sequencing Platform"/>
            <person name="Russ C."/>
            <person name="Cuomo C."/>
            <person name="Shea T."/>
            <person name="Young S.K."/>
            <person name="Zeng Q."/>
            <person name="Koehrsen M."/>
            <person name="Haas B."/>
            <person name="Borodovsky M."/>
            <person name="Guigo R."/>
            <person name="Alvarado L."/>
            <person name="Berlin A."/>
            <person name="Borenstein D."/>
            <person name="Chen Z."/>
            <person name="Engels R."/>
            <person name="Freedman E."/>
            <person name="Gellesch M."/>
            <person name="Goldberg J."/>
            <person name="Griggs A."/>
            <person name="Gujja S."/>
            <person name="Heiman D."/>
            <person name="Hepburn T."/>
            <person name="Howarth C."/>
            <person name="Jen D."/>
            <person name="Larson L."/>
            <person name="Lewis B."/>
            <person name="Mehta T."/>
            <person name="Park D."/>
            <person name="Pearson M."/>
            <person name="Roberts A."/>
            <person name="Saif S."/>
            <person name="Shenoy N."/>
            <person name="Sisk P."/>
            <person name="Stolte C."/>
            <person name="Sykes S."/>
            <person name="Walk T."/>
            <person name="White J."/>
            <person name="Yandava C."/>
            <person name="Burger G."/>
            <person name="Gray M.W."/>
            <person name="Holland P.W.H."/>
            <person name="King N."/>
            <person name="Lang F.B.F."/>
            <person name="Roger A.J."/>
            <person name="Ruiz-Trillo I."/>
            <person name="Lander E."/>
            <person name="Nusbaum C."/>
        </authorList>
    </citation>
    <scope>NUCLEOTIDE SEQUENCE [LARGE SCALE GENOMIC DNA]</scope>
    <source>
        <strain evidence="12">ATCC 38327</strain>
    </source>
</reference>
<dbReference type="GO" id="GO:0006891">
    <property type="term" value="P:intra-Golgi vesicle-mediated transport"/>
    <property type="evidence" value="ECO:0007669"/>
    <property type="project" value="TreeGrafter"/>
</dbReference>
<keyword evidence="12" id="KW-1185">Reference proteome</keyword>
<dbReference type="Pfam" id="PF04136">
    <property type="entry name" value="COG3_N"/>
    <property type="match status" value="1"/>
</dbReference>
<name>A0A0L0SM12_ALLM3</name>
<dbReference type="GO" id="GO:0007030">
    <property type="term" value="P:Golgi organization"/>
    <property type="evidence" value="ECO:0007669"/>
    <property type="project" value="TreeGrafter"/>
</dbReference>
<dbReference type="AlphaFoldDB" id="A0A0L0SM12"/>
<evidence type="ECO:0000256" key="5">
    <source>
        <dbReference type="ARBA" id="ARBA00022927"/>
    </source>
</evidence>
<evidence type="ECO:0000256" key="1">
    <source>
        <dbReference type="ARBA" id="ARBA00004395"/>
    </source>
</evidence>
<keyword evidence="5" id="KW-0653">Protein transport</keyword>
<keyword evidence="6" id="KW-0333">Golgi apparatus</keyword>
<dbReference type="VEuPathDB" id="FungiDB:AMAG_08570"/>
<evidence type="ECO:0000256" key="8">
    <source>
        <dbReference type="ARBA" id="ARBA00031339"/>
    </source>
</evidence>
<feature type="domain" description="Conserved oligomeric Golgi complex subunit 3 N-terminal" evidence="9">
    <location>
        <begin position="95"/>
        <end position="235"/>
    </location>
</feature>